<gene>
    <name evidence="1" type="ORF">LAUMK136_02653</name>
</gene>
<reference evidence="1 2" key="1">
    <citation type="submission" date="2018-09" db="EMBL/GenBank/DDBJ databases">
        <authorList>
            <person name="Tagini F."/>
        </authorList>
    </citation>
    <scope>NUCLEOTIDE SEQUENCE [LARGE SCALE GENOMIC DNA]</scope>
    <source>
        <strain evidence="1 2">MK136</strain>
    </source>
</reference>
<accession>A0A498Q2K2</accession>
<evidence type="ECO:0000313" key="1">
    <source>
        <dbReference type="EMBL" id="VBA38792.1"/>
    </source>
</evidence>
<sequence>MSKLPPGYSEGSCHSADGPLADSGAIAMIECSGNWLPNGPTSARYTLFRDTVTLGTLVSSIYHSHHFKPVTCPGMESTPTPWTRPDGTPAGSIARGKAEGDIAALIWSNNPGPLIALVEGGSGLNNLPAPDVGGLWQWHSRGSSSALPG</sequence>
<keyword evidence="2" id="KW-1185">Reference proteome</keyword>
<name>A0A498Q2K2_9MYCO</name>
<dbReference type="Proteomes" id="UP000273307">
    <property type="component" value="Unassembled WGS sequence"/>
</dbReference>
<dbReference type="AlphaFoldDB" id="A0A498Q2K2"/>
<proteinExistence type="predicted"/>
<dbReference type="OrthoDB" id="4751955at2"/>
<protein>
    <submittedName>
        <fullName evidence="1">Uncharacterized protein</fullName>
    </submittedName>
</protein>
<organism evidence="1 2">
    <name type="scientific">Mycobacterium attenuatum</name>
    <dbReference type="NCBI Taxonomy" id="2341086"/>
    <lineage>
        <taxon>Bacteria</taxon>
        <taxon>Bacillati</taxon>
        <taxon>Actinomycetota</taxon>
        <taxon>Actinomycetes</taxon>
        <taxon>Mycobacteriales</taxon>
        <taxon>Mycobacteriaceae</taxon>
        <taxon>Mycobacterium</taxon>
    </lineage>
</organism>
<dbReference type="EMBL" id="UPHP01000062">
    <property type="protein sequence ID" value="VBA38792.1"/>
    <property type="molecule type" value="Genomic_DNA"/>
</dbReference>
<evidence type="ECO:0000313" key="2">
    <source>
        <dbReference type="Proteomes" id="UP000273307"/>
    </source>
</evidence>